<dbReference type="RefSeq" id="WP_186659597.1">
    <property type="nucleotide sequence ID" value="NZ_CP077095.1"/>
</dbReference>
<dbReference type="AlphaFoldDB" id="A0A9E6TVS8"/>
<dbReference type="PROSITE" id="PS51462">
    <property type="entry name" value="NUDIX"/>
    <property type="match status" value="1"/>
</dbReference>
<keyword evidence="8" id="KW-1185">Reference proteome</keyword>
<organism evidence="7 8">
    <name type="scientific">Pseudomonas xantholysinigenes</name>
    <dbReference type="NCBI Taxonomy" id="2745490"/>
    <lineage>
        <taxon>Bacteria</taxon>
        <taxon>Pseudomonadati</taxon>
        <taxon>Pseudomonadota</taxon>
        <taxon>Gammaproteobacteria</taxon>
        <taxon>Pseudomonadales</taxon>
        <taxon>Pseudomonadaceae</taxon>
        <taxon>Pseudomonas</taxon>
    </lineage>
</organism>
<dbReference type="InterPro" id="IPR020476">
    <property type="entry name" value="Nudix_hydrolase"/>
</dbReference>
<dbReference type="PROSITE" id="PS00893">
    <property type="entry name" value="NUDIX_BOX"/>
    <property type="match status" value="1"/>
</dbReference>
<evidence type="ECO:0000313" key="7">
    <source>
        <dbReference type="EMBL" id="QXI36772.1"/>
    </source>
</evidence>
<gene>
    <name evidence="7" type="ORF">HU772_015590</name>
</gene>
<dbReference type="EMBL" id="CP077095">
    <property type="protein sequence ID" value="QXI36772.1"/>
    <property type="molecule type" value="Genomic_DNA"/>
</dbReference>
<keyword evidence="2 4" id="KW-0378">Hydrolase</keyword>
<dbReference type="InterPro" id="IPR020084">
    <property type="entry name" value="NUDIX_hydrolase_CS"/>
</dbReference>
<dbReference type="Gene3D" id="3.90.79.10">
    <property type="entry name" value="Nucleoside Triphosphate Pyrophosphohydrolase"/>
    <property type="match status" value="1"/>
</dbReference>
<evidence type="ECO:0000256" key="5">
    <source>
        <dbReference type="SAM" id="MobiDB-lite"/>
    </source>
</evidence>
<dbReference type="Proteomes" id="UP000633418">
    <property type="component" value="Chromosome"/>
</dbReference>
<protein>
    <submittedName>
        <fullName evidence="7">NUDIX domain-containing protein</fullName>
    </submittedName>
</protein>
<dbReference type="PANTHER" id="PTHR43046">
    <property type="entry name" value="GDP-MANNOSE MANNOSYL HYDROLASE"/>
    <property type="match status" value="1"/>
</dbReference>
<evidence type="ECO:0000256" key="2">
    <source>
        <dbReference type="ARBA" id="ARBA00022801"/>
    </source>
</evidence>
<accession>A0A9E6TVS8</accession>
<feature type="domain" description="Nudix hydrolase" evidence="6">
    <location>
        <begin position="2"/>
        <end position="145"/>
    </location>
</feature>
<dbReference type="InterPro" id="IPR015797">
    <property type="entry name" value="NUDIX_hydrolase-like_dom_sf"/>
</dbReference>
<dbReference type="SUPFAM" id="SSF55811">
    <property type="entry name" value="Nudix"/>
    <property type="match status" value="1"/>
</dbReference>
<dbReference type="CDD" id="cd04685">
    <property type="entry name" value="NUDIX_Hydrolase"/>
    <property type="match status" value="1"/>
</dbReference>
<comment type="cofactor">
    <cofactor evidence="1">
        <name>Mg(2+)</name>
        <dbReference type="ChEBI" id="CHEBI:18420"/>
    </cofactor>
</comment>
<name>A0A9E6TVS8_9PSED</name>
<dbReference type="PANTHER" id="PTHR43046:SF12">
    <property type="entry name" value="GDP-MANNOSE MANNOSYL HYDROLASE"/>
    <property type="match status" value="1"/>
</dbReference>
<feature type="region of interest" description="Disordered" evidence="5">
    <location>
        <begin position="154"/>
        <end position="173"/>
    </location>
</feature>
<dbReference type="PRINTS" id="PR00502">
    <property type="entry name" value="NUDIXFAMILY"/>
</dbReference>
<dbReference type="InterPro" id="IPR000086">
    <property type="entry name" value="NUDIX_hydrolase_dom"/>
</dbReference>
<evidence type="ECO:0000256" key="4">
    <source>
        <dbReference type="RuleBase" id="RU003476"/>
    </source>
</evidence>
<comment type="similarity">
    <text evidence="4">Belongs to the Nudix hydrolase family.</text>
</comment>
<reference evidence="7 8" key="2">
    <citation type="journal article" date="2021" name="Microorganisms">
        <title>The Ever-Expanding Pseudomonas Genus: Description of 43 New Species and Partition of the Pseudomonas putida Group.</title>
        <authorList>
            <person name="Girard L."/>
            <person name="Lood C."/>
            <person name="Hofte M."/>
            <person name="Vandamme P."/>
            <person name="Rokni-Zadeh H."/>
            <person name="van Noort V."/>
            <person name="Lavigne R."/>
            <person name="De Mot R."/>
        </authorList>
    </citation>
    <scope>NUCLEOTIDE SEQUENCE [LARGE SCALE GENOMIC DNA]</scope>
    <source>
        <strain evidence="7 8">RW9S1A</strain>
    </source>
</reference>
<dbReference type="GO" id="GO:0016787">
    <property type="term" value="F:hydrolase activity"/>
    <property type="evidence" value="ECO:0007669"/>
    <property type="project" value="UniProtKB-KW"/>
</dbReference>
<dbReference type="Pfam" id="PF00293">
    <property type="entry name" value="NUDIX"/>
    <property type="match status" value="1"/>
</dbReference>
<evidence type="ECO:0000256" key="1">
    <source>
        <dbReference type="ARBA" id="ARBA00001946"/>
    </source>
</evidence>
<feature type="compositionally biased region" description="Basic residues" evidence="5">
    <location>
        <begin position="154"/>
        <end position="165"/>
    </location>
</feature>
<sequence length="173" mass="19601">MRERQSARLLVLDPEGRVLLFRFVHQDGALAGKDYWATPGGGLEAGEGFAQAAIRELREETGLCVSAVDAPVAERQFELLLPSGERVLAVERYFVVRAASQTLSSHDWTTQEAEVIADHRWWSIDALRETRDVVWPQGLVEMLREARALYRDRRRAAHRTPRKRSSPGTIQLP</sequence>
<evidence type="ECO:0000313" key="8">
    <source>
        <dbReference type="Proteomes" id="UP000633418"/>
    </source>
</evidence>
<keyword evidence="3" id="KW-0460">Magnesium</keyword>
<evidence type="ECO:0000256" key="3">
    <source>
        <dbReference type="ARBA" id="ARBA00022842"/>
    </source>
</evidence>
<dbReference type="KEGG" id="pxn:HU772_015590"/>
<reference evidence="7 8" key="1">
    <citation type="journal article" date="2020" name="Microorganisms">
        <title>Reliable Identification of Environmental Pseudomonas Isolates Using the rpoD Gene.</title>
        <authorList>
            <consortium name="The Broad Institute Genome Sequencing Platform"/>
            <person name="Girard L."/>
            <person name="Lood C."/>
            <person name="Rokni-Zadeh H."/>
            <person name="van Noort V."/>
            <person name="Lavigne R."/>
            <person name="De Mot R."/>
        </authorList>
    </citation>
    <scope>NUCLEOTIDE SEQUENCE [LARGE SCALE GENOMIC DNA]</scope>
    <source>
        <strain evidence="7 8">RW9S1A</strain>
    </source>
</reference>
<evidence type="ECO:0000259" key="6">
    <source>
        <dbReference type="PROSITE" id="PS51462"/>
    </source>
</evidence>
<proteinExistence type="inferred from homology"/>